<evidence type="ECO:0000256" key="1">
    <source>
        <dbReference type="ARBA" id="ARBA00010582"/>
    </source>
</evidence>
<sequence length="162" mass="18045">MCLDFYLYSLNAPPSYHSVASICLSRTTMAPQIIAFLLTTFLFLNTKVSSTDEKAKDLQGWDQAHSPLKAPAPEKPHLPLPPQPSAKPPTAPLLPPVRSKEDCIQQCDRRCALHSRKRVCMRACMTCCDRCKCVPPGTFGNREMCGKCYTDMTTHGNRTKCP</sequence>
<gene>
    <name evidence="4" type="ORF">SAY86_003378</name>
</gene>
<reference evidence="4 5" key="1">
    <citation type="journal article" date="2023" name="Hortic Res">
        <title>Pangenome of water caltrop reveals structural variations and asymmetric subgenome divergence after allopolyploidization.</title>
        <authorList>
            <person name="Zhang X."/>
            <person name="Chen Y."/>
            <person name="Wang L."/>
            <person name="Yuan Y."/>
            <person name="Fang M."/>
            <person name="Shi L."/>
            <person name="Lu R."/>
            <person name="Comes H.P."/>
            <person name="Ma Y."/>
            <person name="Chen Y."/>
            <person name="Huang G."/>
            <person name="Zhou Y."/>
            <person name="Zheng Z."/>
            <person name="Qiu Y."/>
        </authorList>
    </citation>
    <scope>NUCLEOTIDE SEQUENCE [LARGE SCALE GENOMIC DNA]</scope>
    <source>
        <strain evidence="4">F231</strain>
    </source>
</reference>
<keyword evidence="5" id="KW-1185">Reference proteome</keyword>
<dbReference type="AlphaFoldDB" id="A0AAN7MH14"/>
<evidence type="ECO:0008006" key="6">
    <source>
        <dbReference type="Google" id="ProtNLM"/>
    </source>
</evidence>
<evidence type="ECO:0000313" key="5">
    <source>
        <dbReference type="Proteomes" id="UP001346149"/>
    </source>
</evidence>
<dbReference type="PANTHER" id="PTHR23201">
    <property type="entry name" value="EXTENSIN, PROLINE-RICH PROTEIN"/>
    <property type="match status" value="1"/>
</dbReference>
<dbReference type="EMBL" id="JAXQNO010000001">
    <property type="protein sequence ID" value="KAK4803561.1"/>
    <property type="molecule type" value="Genomic_DNA"/>
</dbReference>
<evidence type="ECO:0000256" key="2">
    <source>
        <dbReference type="ARBA" id="ARBA00022941"/>
    </source>
</evidence>
<comment type="caution">
    <text evidence="4">The sequence shown here is derived from an EMBL/GenBank/DDBJ whole genome shotgun (WGS) entry which is preliminary data.</text>
</comment>
<protein>
    <recommendedName>
        <fullName evidence="6">Gibberellin regulated protein</fullName>
    </recommendedName>
</protein>
<organism evidence="4 5">
    <name type="scientific">Trapa natans</name>
    <name type="common">Water chestnut</name>
    <dbReference type="NCBI Taxonomy" id="22666"/>
    <lineage>
        <taxon>Eukaryota</taxon>
        <taxon>Viridiplantae</taxon>
        <taxon>Streptophyta</taxon>
        <taxon>Embryophyta</taxon>
        <taxon>Tracheophyta</taxon>
        <taxon>Spermatophyta</taxon>
        <taxon>Magnoliopsida</taxon>
        <taxon>eudicotyledons</taxon>
        <taxon>Gunneridae</taxon>
        <taxon>Pentapetalae</taxon>
        <taxon>rosids</taxon>
        <taxon>malvids</taxon>
        <taxon>Myrtales</taxon>
        <taxon>Lythraceae</taxon>
        <taxon>Trapa</taxon>
    </lineage>
</organism>
<feature type="compositionally biased region" description="Pro residues" evidence="3">
    <location>
        <begin position="78"/>
        <end position="92"/>
    </location>
</feature>
<feature type="region of interest" description="Disordered" evidence="3">
    <location>
        <begin position="55"/>
        <end position="92"/>
    </location>
</feature>
<proteinExistence type="inferred from homology"/>
<keyword evidence="2" id="KW-0939">Gibberellin signaling pathway</keyword>
<dbReference type="PANTHER" id="PTHR23201:SF53">
    <property type="entry name" value="GIBBERELLIN-REGULATED PROTEIN 14"/>
    <property type="match status" value="1"/>
</dbReference>
<accession>A0AAN7MH14</accession>
<dbReference type="Proteomes" id="UP001346149">
    <property type="component" value="Unassembled WGS sequence"/>
</dbReference>
<name>A0AAN7MH14_TRANT</name>
<dbReference type="GO" id="GO:0009740">
    <property type="term" value="P:gibberellic acid mediated signaling pathway"/>
    <property type="evidence" value="ECO:0007669"/>
    <property type="project" value="UniProtKB-KW"/>
</dbReference>
<evidence type="ECO:0000256" key="3">
    <source>
        <dbReference type="SAM" id="MobiDB-lite"/>
    </source>
</evidence>
<dbReference type="Pfam" id="PF02704">
    <property type="entry name" value="GASA"/>
    <property type="match status" value="1"/>
</dbReference>
<evidence type="ECO:0000313" key="4">
    <source>
        <dbReference type="EMBL" id="KAK4803561.1"/>
    </source>
</evidence>
<dbReference type="InterPro" id="IPR003854">
    <property type="entry name" value="GASA"/>
</dbReference>
<comment type="similarity">
    <text evidence="1">Belongs to the GASA family.</text>
</comment>